<organism evidence="1 2">
    <name type="scientific">Bordetella genomosp. 13</name>
    <dbReference type="NCBI Taxonomy" id="463040"/>
    <lineage>
        <taxon>Bacteria</taxon>
        <taxon>Pseudomonadati</taxon>
        <taxon>Pseudomonadota</taxon>
        <taxon>Betaproteobacteria</taxon>
        <taxon>Burkholderiales</taxon>
        <taxon>Alcaligenaceae</taxon>
        <taxon>Bordetella</taxon>
    </lineage>
</organism>
<evidence type="ECO:0000313" key="1">
    <source>
        <dbReference type="EMBL" id="ARP97291.1"/>
    </source>
</evidence>
<dbReference type="PANTHER" id="PTHR11203">
    <property type="entry name" value="CLEAVAGE AND POLYADENYLATION SPECIFICITY FACTOR FAMILY MEMBER"/>
    <property type="match status" value="1"/>
</dbReference>
<dbReference type="OrthoDB" id="9803916at2"/>
<dbReference type="NCBIfam" id="TIGR04122">
    <property type="entry name" value="Xnuc_lig_assoc"/>
    <property type="match status" value="1"/>
</dbReference>
<name>A0A1W6ZIW5_9BORD</name>
<proteinExistence type="predicted"/>
<keyword evidence="2" id="KW-1185">Reference proteome</keyword>
<dbReference type="EMBL" id="CP021111">
    <property type="protein sequence ID" value="ARP97291.1"/>
    <property type="molecule type" value="Genomic_DNA"/>
</dbReference>
<sequence>MPLAAGPGCSAVVLALPHRRRRQAARQDDLPLRRLFQEPVIADIVQLRPEGLYCPAGRFYIDPWRPVDVAVLTHGHGDHARPGMGRYHTSAEGLPILEWRLGQQQYHVHDYGEAFTLGGARVSLHPAGHVLGSAQVRIEAEGEVWVVSGDYKRQPDPTCTPFEVVPCDTFITEATFGLPIYRWPSAADVARDIVQWRDHCAARGEAAILYCYALGKAQRVLAELKPFVDRPVYLHGAIAAGVDVYRQAGVALADTLPVIEANGKARAAGTGFAGELVMAPPSAAGSPWLRRFRKAQHGFASGWMRLRGNRRRRNMDRGFVVSDHADWPALLRTIRETGASRVIATHGDTVALVRTLNEAGVTAETLATQYGDEE</sequence>
<dbReference type="InterPro" id="IPR026360">
    <property type="entry name" value="Xnuc_lig_assoc"/>
</dbReference>
<accession>A0A1W6ZIW5</accession>
<dbReference type="GO" id="GO:0016874">
    <property type="term" value="F:ligase activity"/>
    <property type="evidence" value="ECO:0007669"/>
    <property type="project" value="UniProtKB-KW"/>
</dbReference>
<dbReference type="AlphaFoldDB" id="A0A1W6ZIW5"/>
<dbReference type="PANTHER" id="PTHR11203:SF49">
    <property type="entry name" value="BLL1145 PROTEIN"/>
    <property type="match status" value="1"/>
</dbReference>
<dbReference type="KEGG" id="bgm:CAL15_05170"/>
<dbReference type="InterPro" id="IPR036866">
    <property type="entry name" value="RibonucZ/Hydroxyglut_hydro"/>
</dbReference>
<keyword evidence="1" id="KW-0436">Ligase</keyword>
<protein>
    <submittedName>
        <fullName evidence="1">DNA ligase-associated DEXH box helicase</fullName>
    </submittedName>
</protein>
<reference evidence="1 2" key="1">
    <citation type="submission" date="2017-05" db="EMBL/GenBank/DDBJ databases">
        <title>Complete and WGS of Bordetella genogroups.</title>
        <authorList>
            <person name="Spilker T."/>
            <person name="LiPuma J."/>
        </authorList>
    </citation>
    <scope>NUCLEOTIDE SEQUENCE [LARGE SCALE GENOMIC DNA]</scope>
    <source>
        <strain evidence="1 2">AU7206</strain>
    </source>
</reference>
<dbReference type="Proteomes" id="UP000194161">
    <property type="component" value="Chromosome"/>
</dbReference>
<dbReference type="GO" id="GO:0004521">
    <property type="term" value="F:RNA endonuclease activity"/>
    <property type="evidence" value="ECO:0007669"/>
    <property type="project" value="TreeGrafter"/>
</dbReference>
<dbReference type="SUPFAM" id="SSF56281">
    <property type="entry name" value="Metallo-hydrolase/oxidoreductase"/>
    <property type="match status" value="1"/>
</dbReference>
<evidence type="ECO:0000313" key="2">
    <source>
        <dbReference type="Proteomes" id="UP000194161"/>
    </source>
</evidence>
<dbReference type="Gene3D" id="3.60.15.10">
    <property type="entry name" value="Ribonuclease Z/Hydroxyacylglutathione hydrolase-like"/>
    <property type="match status" value="1"/>
</dbReference>
<gene>
    <name evidence="1" type="ORF">CAL15_05170</name>
</gene>
<dbReference type="STRING" id="463040.CAL15_05170"/>
<dbReference type="InterPro" id="IPR050698">
    <property type="entry name" value="MBL"/>
</dbReference>